<comment type="caution">
    <text evidence="2">The sequence shown here is derived from an EMBL/GenBank/DDBJ whole genome shotgun (WGS) entry which is preliminary data.</text>
</comment>
<dbReference type="EC" id="4.2.1.47" evidence="2"/>
<dbReference type="EMBL" id="JAPNKA010000001">
    <property type="protein sequence ID" value="MCY1074228.1"/>
    <property type="molecule type" value="Genomic_DNA"/>
</dbReference>
<dbReference type="InterPro" id="IPR016040">
    <property type="entry name" value="NAD(P)-bd_dom"/>
</dbReference>
<evidence type="ECO:0000259" key="1">
    <source>
        <dbReference type="Pfam" id="PF16363"/>
    </source>
</evidence>
<accession>A0ABT3ZXW8</accession>
<feature type="domain" description="NAD(P)-binding" evidence="1">
    <location>
        <begin position="24"/>
        <end position="330"/>
    </location>
</feature>
<gene>
    <name evidence="2" type="ORF">OV287_06990</name>
</gene>
<dbReference type="GO" id="GO:0008446">
    <property type="term" value="F:GDP-mannose 4,6-dehydratase activity"/>
    <property type="evidence" value="ECO:0007669"/>
    <property type="project" value="UniProtKB-EC"/>
</dbReference>
<protein>
    <submittedName>
        <fullName evidence="2">GDP-mannose 4,6-dehydratase</fullName>
        <ecNumber evidence="2">4.2.1.47</ecNumber>
    </submittedName>
</protein>
<name>A0ABT3ZXW8_9BACT</name>
<sequence>MSPDGASPSPQAPMGKDLHAHRILITGASGFMGSWLAEHLLQRGAFVVNLLSHWDPQGHFVRSGLVHRVKNVVGNVEDYLLLERLMTEQEVDTVFHLAAISVEGLAFSSPHLALEVNVRGTYNVLEACRKNARNVRRVIVASSDKAYGDSPVLPYTEELPLQGRHPYDVSKSCADLIAHAYAHSYGLPVAIGRFGNIYGGGDLTWSRLIPNTIRRLLAGEPPIVRSPPRGDFMRDFLYVRDAVRAYMAMFHGLDDGVARGQSFNFAMGGSWTVLEVVRRLQRLLHREELEPLLTQATHGEILHQHLSAEKAHRLLGWAPRYSLDEGLAETVDWYSQYLMETRAPSMAGRQEHVQALAS</sequence>
<dbReference type="Gene3D" id="3.90.25.10">
    <property type="entry name" value="UDP-galactose 4-epimerase, domain 1"/>
    <property type="match status" value="1"/>
</dbReference>
<reference evidence="2 3" key="1">
    <citation type="submission" date="2022-11" db="EMBL/GenBank/DDBJ databases">
        <title>Minimal conservation of predation-associated metabolite biosynthetic gene clusters underscores biosynthetic potential of Myxococcota including descriptions for ten novel species: Archangium lansinium sp. nov., Myxococcus landrumus sp. nov., Nannocystis bai.</title>
        <authorList>
            <person name="Ahearne A."/>
            <person name="Stevens C."/>
            <person name="Phillips K."/>
        </authorList>
    </citation>
    <scope>NUCLEOTIDE SEQUENCE [LARGE SCALE GENOMIC DNA]</scope>
    <source>
        <strain evidence="2 3">MIWBW</strain>
    </source>
</reference>
<dbReference type="Gene3D" id="3.40.50.720">
    <property type="entry name" value="NAD(P)-binding Rossmann-like Domain"/>
    <property type="match status" value="1"/>
</dbReference>
<organism evidence="2 3">
    <name type="scientific">Archangium lansingense</name>
    <dbReference type="NCBI Taxonomy" id="2995310"/>
    <lineage>
        <taxon>Bacteria</taxon>
        <taxon>Pseudomonadati</taxon>
        <taxon>Myxococcota</taxon>
        <taxon>Myxococcia</taxon>
        <taxon>Myxococcales</taxon>
        <taxon>Cystobacterineae</taxon>
        <taxon>Archangiaceae</taxon>
        <taxon>Archangium</taxon>
    </lineage>
</organism>
<keyword evidence="2" id="KW-0456">Lyase</keyword>
<dbReference type="Pfam" id="PF16363">
    <property type="entry name" value="GDP_Man_Dehyd"/>
    <property type="match status" value="1"/>
</dbReference>
<evidence type="ECO:0000313" key="3">
    <source>
        <dbReference type="Proteomes" id="UP001207654"/>
    </source>
</evidence>
<dbReference type="SUPFAM" id="SSF51735">
    <property type="entry name" value="NAD(P)-binding Rossmann-fold domains"/>
    <property type="match status" value="1"/>
</dbReference>
<dbReference type="Proteomes" id="UP001207654">
    <property type="component" value="Unassembled WGS sequence"/>
</dbReference>
<proteinExistence type="predicted"/>
<dbReference type="PANTHER" id="PTHR43000">
    <property type="entry name" value="DTDP-D-GLUCOSE 4,6-DEHYDRATASE-RELATED"/>
    <property type="match status" value="1"/>
</dbReference>
<evidence type="ECO:0000313" key="2">
    <source>
        <dbReference type="EMBL" id="MCY1074228.1"/>
    </source>
</evidence>
<dbReference type="InterPro" id="IPR036291">
    <property type="entry name" value="NAD(P)-bd_dom_sf"/>
</dbReference>
<dbReference type="RefSeq" id="WP_267533205.1">
    <property type="nucleotide sequence ID" value="NZ_JAPNKA010000001.1"/>
</dbReference>
<keyword evidence="3" id="KW-1185">Reference proteome</keyword>